<name>A0AAD6NEX5_DREDA</name>
<evidence type="ECO:0000313" key="2">
    <source>
        <dbReference type="EMBL" id="KAJ6256766.1"/>
    </source>
</evidence>
<comment type="caution">
    <text evidence="2">The sequence shown here is derived from an EMBL/GenBank/DDBJ whole genome shotgun (WGS) entry which is preliminary data.</text>
</comment>
<feature type="region of interest" description="Disordered" evidence="1">
    <location>
        <begin position="58"/>
        <end position="81"/>
    </location>
</feature>
<gene>
    <name evidence="2" type="ORF">Dda_8633</name>
</gene>
<proteinExistence type="predicted"/>
<organism evidence="2 3">
    <name type="scientific">Drechslerella dactyloides</name>
    <name type="common">Nematode-trapping fungus</name>
    <name type="synonym">Arthrobotrys dactyloides</name>
    <dbReference type="NCBI Taxonomy" id="74499"/>
    <lineage>
        <taxon>Eukaryota</taxon>
        <taxon>Fungi</taxon>
        <taxon>Dikarya</taxon>
        <taxon>Ascomycota</taxon>
        <taxon>Pezizomycotina</taxon>
        <taxon>Orbiliomycetes</taxon>
        <taxon>Orbiliales</taxon>
        <taxon>Orbiliaceae</taxon>
        <taxon>Drechslerella</taxon>
    </lineage>
</organism>
<keyword evidence="3" id="KW-1185">Reference proteome</keyword>
<dbReference type="EMBL" id="JAQGDS010000012">
    <property type="protein sequence ID" value="KAJ6256766.1"/>
    <property type="molecule type" value="Genomic_DNA"/>
</dbReference>
<evidence type="ECO:0000256" key="1">
    <source>
        <dbReference type="SAM" id="MobiDB-lite"/>
    </source>
</evidence>
<reference evidence="2" key="1">
    <citation type="submission" date="2023-01" db="EMBL/GenBank/DDBJ databases">
        <title>The chitinases involved in constricting ring structure development in the nematode-trapping fungus Drechslerella dactyloides.</title>
        <authorList>
            <person name="Wang R."/>
            <person name="Zhang L."/>
            <person name="Tang P."/>
            <person name="Li S."/>
            <person name="Liang L."/>
        </authorList>
    </citation>
    <scope>NUCLEOTIDE SEQUENCE</scope>
    <source>
        <strain evidence="2">YMF1.00031</strain>
    </source>
</reference>
<protein>
    <submittedName>
        <fullName evidence="2">Uncharacterized protein</fullName>
    </submittedName>
</protein>
<dbReference type="AlphaFoldDB" id="A0AAD6NEX5"/>
<dbReference type="Proteomes" id="UP001221413">
    <property type="component" value="Unassembled WGS sequence"/>
</dbReference>
<sequence>MQNAGHDVLKEGQIYGMLRWKNVHMDNPTAFDTLVFADSFDPLIEAGWEVAQFKSGSIDELEPGPETRSGKKRKIELSRGV</sequence>
<accession>A0AAD6NEX5</accession>
<evidence type="ECO:0000313" key="3">
    <source>
        <dbReference type="Proteomes" id="UP001221413"/>
    </source>
</evidence>